<evidence type="ECO:0000313" key="3">
    <source>
        <dbReference type="EMBL" id="MCO6025611.1"/>
    </source>
</evidence>
<sequence length="368" mass="41164">MIRLSKSVVGEAESTAVAHVINDIGYLGMGEIVGLFEKDLENYIGGGMKCICVNSGTAALHLAIQAVTKPGDEVLVPSFTFVATYQAITAAGCIPVSCEIDPDSLLLDLKDAERRITPRTKVLLPVYFASNLAHMDDYREFARKHHLRLVEDAAHAFGCRHNGKLVGSSGDIVCFSFDGIKNITSGEGGAIFASDQKVIDAVSDARLLGVMKDSEKRYKGQRSYVFDVVAQGYRYHMSNIFAAIGRVQLTRFEKEFVPKRQHIAQLYTELLGHNEDVKLIPMNYHEIVPHIFPVLILHGKREKLMKQLTEHDIQFGIQYRPNHLLTYFKTDYPLPITEDIYKKIISLPMHPELTDEDVKSICSIVNNL</sequence>
<keyword evidence="4" id="KW-1185">Reference proteome</keyword>
<organism evidence="3 4">
    <name type="scientific">Segatella cerevisiae</name>
    <dbReference type="NCBI Taxonomy" id="2053716"/>
    <lineage>
        <taxon>Bacteria</taxon>
        <taxon>Pseudomonadati</taxon>
        <taxon>Bacteroidota</taxon>
        <taxon>Bacteroidia</taxon>
        <taxon>Bacteroidales</taxon>
        <taxon>Prevotellaceae</taxon>
        <taxon>Segatella</taxon>
    </lineage>
</organism>
<keyword evidence="2" id="KW-0663">Pyridoxal phosphate</keyword>
<dbReference type="Pfam" id="PF01041">
    <property type="entry name" value="DegT_DnrJ_EryC1"/>
    <property type="match status" value="1"/>
</dbReference>
<dbReference type="Proteomes" id="UP001204015">
    <property type="component" value="Unassembled WGS sequence"/>
</dbReference>
<dbReference type="SUPFAM" id="SSF53383">
    <property type="entry name" value="PLP-dependent transferases"/>
    <property type="match status" value="1"/>
</dbReference>
<comment type="caution">
    <text evidence="3">The sequence shown here is derived from an EMBL/GenBank/DDBJ whole genome shotgun (WGS) entry which is preliminary data.</text>
</comment>
<accession>A0ABT1BWZ8</accession>
<evidence type="ECO:0000256" key="2">
    <source>
        <dbReference type="RuleBase" id="RU004508"/>
    </source>
</evidence>
<gene>
    <name evidence="3" type="ORF">NG821_07130</name>
</gene>
<proteinExistence type="inferred from homology"/>
<dbReference type="GO" id="GO:0008483">
    <property type="term" value="F:transaminase activity"/>
    <property type="evidence" value="ECO:0007669"/>
    <property type="project" value="UniProtKB-KW"/>
</dbReference>
<name>A0ABT1BWZ8_9BACT</name>
<dbReference type="CDD" id="cd00616">
    <property type="entry name" value="AHBA_syn"/>
    <property type="match status" value="1"/>
</dbReference>
<dbReference type="EMBL" id="JAMXLY010000022">
    <property type="protein sequence ID" value="MCO6025611.1"/>
    <property type="molecule type" value="Genomic_DNA"/>
</dbReference>
<reference evidence="3 4" key="1">
    <citation type="submission" date="2022-06" db="EMBL/GenBank/DDBJ databases">
        <title>A taxonomic note on the genus Prevotella: Description of four novel genera and emended description of the genera Hallella and Xylanibacter.</title>
        <authorList>
            <person name="Hitch T.C.A."/>
        </authorList>
    </citation>
    <scope>NUCLEOTIDE SEQUENCE [LARGE SCALE GENOMIC DNA]</scope>
    <source>
        <strain evidence="3 4">DSM 100619</strain>
    </source>
</reference>
<dbReference type="PANTHER" id="PTHR30244:SF34">
    <property type="entry name" value="DTDP-4-AMINO-4,6-DIDEOXYGALACTOSE TRANSAMINASE"/>
    <property type="match status" value="1"/>
</dbReference>
<dbReference type="Gene3D" id="3.40.640.10">
    <property type="entry name" value="Type I PLP-dependent aspartate aminotransferase-like (Major domain)"/>
    <property type="match status" value="1"/>
</dbReference>
<keyword evidence="3" id="KW-0808">Transferase</keyword>
<dbReference type="PANTHER" id="PTHR30244">
    <property type="entry name" value="TRANSAMINASE"/>
    <property type="match status" value="1"/>
</dbReference>
<dbReference type="InterPro" id="IPR015424">
    <property type="entry name" value="PyrdxlP-dep_Trfase"/>
</dbReference>
<dbReference type="PIRSF" id="PIRSF000390">
    <property type="entry name" value="PLP_StrS"/>
    <property type="match status" value="1"/>
</dbReference>
<dbReference type="InterPro" id="IPR000653">
    <property type="entry name" value="DegT/StrS_aminotransferase"/>
</dbReference>
<comment type="similarity">
    <text evidence="1 2">Belongs to the DegT/DnrJ/EryC1 family.</text>
</comment>
<evidence type="ECO:0000313" key="4">
    <source>
        <dbReference type="Proteomes" id="UP001204015"/>
    </source>
</evidence>
<protein>
    <submittedName>
        <fullName evidence="3">DegT/DnrJ/EryC1/StrS family aminotransferase</fullName>
    </submittedName>
</protein>
<dbReference type="InterPro" id="IPR015422">
    <property type="entry name" value="PyrdxlP-dep_Trfase_small"/>
</dbReference>
<evidence type="ECO:0000256" key="1">
    <source>
        <dbReference type="ARBA" id="ARBA00037999"/>
    </source>
</evidence>
<dbReference type="InterPro" id="IPR015421">
    <property type="entry name" value="PyrdxlP-dep_Trfase_major"/>
</dbReference>
<dbReference type="RefSeq" id="WP_252760970.1">
    <property type="nucleotide sequence ID" value="NZ_JAMXLY010000022.1"/>
</dbReference>
<keyword evidence="3" id="KW-0032">Aminotransferase</keyword>
<dbReference type="Gene3D" id="3.90.1150.10">
    <property type="entry name" value="Aspartate Aminotransferase, domain 1"/>
    <property type="match status" value="1"/>
</dbReference>